<dbReference type="PROSITE" id="PS50005">
    <property type="entry name" value="TPR"/>
    <property type="match status" value="1"/>
</dbReference>
<accession>A0A1M4UYQ7</accession>
<dbReference type="GO" id="GO:0016020">
    <property type="term" value="C:membrane"/>
    <property type="evidence" value="ECO:0007669"/>
    <property type="project" value="InterPro"/>
</dbReference>
<keyword evidence="7" id="KW-0067">ATP-binding</keyword>
<dbReference type="InterPro" id="IPR036890">
    <property type="entry name" value="HATPase_C_sf"/>
</dbReference>
<evidence type="ECO:0000256" key="9">
    <source>
        <dbReference type="PROSITE-ProRule" id="PRU00339"/>
    </source>
</evidence>
<keyword evidence="9" id="KW-0802">TPR repeat</keyword>
<dbReference type="EMBL" id="FQTW01000003">
    <property type="protein sequence ID" value="SHE61799.1"/>
    <property type="molecule type" value="Genomic_DNA"/>
</dbReference>
<evidence type="ECO:0000256" key="1">
    <source>
        <dbReference type="ARBA" id="ARBA00000085"/>
    </source>
</evidence>
<keyword evidence="11" id="KW-0472">Membrane</keyword>
<dbReference type="GO" id="GO:0000155">
    <property type="term" value="F:phosphorelay sensor kinase activity"/>
    <property type="evidence" value="ECO:0007669"/>
    <property type="project" value="InterPro"/>
</dbReference>
<evidence type="ECO:0000313" key="14">
    <source>
        <dbReference type="Proteomes" id="UP000184462"/>
    </source>
</evidence>
<evidence type="ECO:0000256" key="3">
    <source>
        <dbReference type="ARBA" id="ARBA00022553"/>
    </source>
</evidence>
<comment type="catalytic activity">
    <reaction evidence="1">
        <text>ATP + protein L-histidine = ADP + protein N-phospho-L-histidine.</text>
        <dbReference type="EC" id="2.7.13.3"/>
    </reaction>
</comment>
<keyword evidence="3" id="KW-0597">Phosphoprotein</keyword>
<name>A0A1M4UYQ7_9FLAO</name>
<dbReference type="SUPFAM" id="SSF55874">
    <property type="entry name" value="ATPase domain of HSP90 chaperone/DNA topoisomerase II/histidine kinase"/>
    <property type="match status" value="1"/>
</dbReference>
<dbReference type="EC" id="2.7.13.3" evidence="2"/>
<evidence type="ECO:0000256" key="10">
    <source>
        <dbReference type="SAM" id="Coils"/>
    </source>
</evidence>
<feature type="domain" description="Histidine kinase/HSP90-like ATPase" evidence="12">
    <location>
        <begin position="573"/>
        <end position="662"/>
    </location>
</feature>
<protein>
    <recommendedName>
        <fullName evidence="2">histidine kinase</fullName>
        <ecNumber evidence="2">2.7.13.3</ecNumber>
    </recommendedName>
</protein>
<keyword evidence="4" id="KW-0808">Transferase</keyword>
<dbReference type="Gene3D" id="1.25.40.10">
    <property type="entry name" value="Tetratricopeptide repeat domain"/>
    <property type="match status" value="1"/>
</dbReference>
<reference evidence="13 14" key="1">
    <citation type="submission" date="2016-11" db="EMBL/GenBank/DDBJ databases">
        <authorList>
            <person name="Jaros S."/>
            <person name="Januszkiewicz K."/>
            <person name="Wedrychowicz H."/>
        </authorList>
    </citation>
    <scope>NUCLEOTIDE SEQUENCE [LARGE SCALE GENOMIC DNA]</scope>
    <source>
        <strain evidence="13 14">DSM 25661</strain>
    </source>
</reference>
<evidence type="ECO:0000256" key="7">
    <source>
        <dbReference type="ARBA" id="ARBA00022840"/>
    </source>
</evidence>
<evidence type="ECO:0000256" key="6">
    <source>
        <dbReference type="ARBA" id="ARBA00022777"/>
    </source>
</evidence>
<keyword evidence="14" id="KW-1185">Reference proteome</keyword>
<feature type="repeat" description="TPR" evidence="9">
    <location>
        <begin position="227"/>
        <end position="260"/>
    </location>
</feature>
<keyword evidence="6 13" id="KW-0418">Kinase</keyword>
<organism evidence="13 14">
    <name type="scientific">Psychroflexus salarius</name>
    <dbReference type="NCBI Taxonomy" id="1155689"/>
    <lineage>
        <taxon>Bacteria</taxon>
        <taxon>Pseudomonadati</taxon>
        <taxon>Bacteroidota</taxon>
        <taxon>Flavobacteriia</taxon>
        <taxon>Flavobacteriales</taxon>
        <taxon>Flavobacteriaceae</taxon>
        <taxon>Psychroflexus</taxon>
    </lineage>
</organism>
<keyword evidence="11" id="KW-0812">Transmembrane</keyword>
<evidence type="ECO:0000259" key="12">
    <source>
        <dbReference type="SMART" id="SM00387"/>
    </source>
</evidence>
<dbReference type="OrthoDB" id="9771112at2"/>
<feature type="coiled-coil region" evidence="10">
    <location>
        <begin position="429"/>
        <end position="526"/>
    </location>
</feature>
<dbReference type="Pfam" id="PF13424">
    <property type="entry name" value="TPR_12"/>
    <property type="match status" value="1"/>
</dbReference>
<dbReference type="STRING" id="1155689.SAMN05444278_103161"/>
<feature type="transmembrane region" description="Helical" evidence="11">
    <location>
        <begin position="408"/>
        <end position="427"/>
    </location>
</feature>
<evidence type="ECO:0000256" key="4">
    <source>
        <dbReference type="ARBA" id="ARBA00022679"/>
    </source>
</evidence>
<dbReference type="PANTHER" id="PTHR24421">
    <property type="entry name" value="NITRATE/NITRITE SENSOR PROTEIN NARX-RELATED"/>
    <property type="match status" value="1"/>
</dbReference>
<keyword evidence="8" id="KW-0902">Two-component regulatory system</keyword>
<dbReference type="Gene3D" id="1.20.5.1930">
    <property type="match status" value="1"/>
</dbReference>
<dbReference type="InterPro" id="IPR019734">
    <property type="entry name" value="TPR_rpt"/>
</dbReference>
<dbReference type="Proteomes" id="UP000184462">
    <property type="component" value="Unassembled WGS sequence"/>
</dbReference>
<dbReference type="AlphaFoldDB" id="A0A1M4UYQ7"/>
<evidence type="ECO:0000256" key="8">
    <source>
        <dbReference type="ARBA" id="ARBA00023012"/>
    </source>
</evidence>
<evidence type="ECO:0000256" key="2">
    <source>
        <dbReference type="ARBA" id="ARBA00012438"/>
    </source>
</evidence>
<keyword evidence="11" id="KW-1133">Transmembrane helix</keyword>
<dbReference type="InterPro" id="IPR003594">
    <property type="entry name" value="HATPase_dom"/>
</dbReference>
<dbReference type="SUPFAM" id="SSF48452">
    <property type="entry name" value="TPR-like"/>
    <property type="match status" value="2"/>
</dbReference>
<dbReference type="InterPro" id="IPR011990">
    <property type="entry name" value="TPR-like_helical_dom_sf"/>
</dbReference>
<keyword evidence="10" id="KW-0175">Coiled coil</keyword>
<evidence type="ECO:0000256" key="5">
    <source>
        <dbReference type="ARBA" id="ARBA00022741"/>
    </source>
</evidence>
<gene>
    <name evidence="13" type="ORF">SAMN05444278_103161</name>
</gene>
<dbReference type="GO" id="GO:0005524">
    <property type="term" value="F:ATP binding"/>
    <property type="evidence" value="ECO:0007669"/>
    <property type="project" value="UniProtKB-KW"/>
</dbReference>
<proteinExistence type="predicted"/>
<dbReference type="InterPro" id="IPR050482">
    <property type="entry name" value="Sensor_HK_TwoCompSys"/>
</dbReference>
<evidence type="ECO:0000313" key="13">
    <source>
        <dbReference type="EMBL" id="SHE61799.1"/>
    </source>
</evidence>
<dbReference type="SMART" id="SM00028">
    <property type="entry name" value="TPR"/>
    <property type="match status" value="4"/>
</dbReference>
<dbReference type="SMART" id="SM00387">
    <property type="entry name" value="HATPase_c"/>
    <property type="match status" value="1"/>
</dbReference>
<keyword evidence="5" id="KW-0547">Nucleotide-binding</keyword>
<dbReference type="CDD" id="cd16917">
    <property type="entry name" value="HATPase_UhpB-NarQ-NarX-like"/>
    <property type="match status" value="1"/>
</dbReference>
<sequence length="662" mass="76815">MKVLSLLIFLSLFWACHRQEPEKVVPKNLAEAIQQYQSTHDKTQQFQLLNKAKQLIIRQPDSIQNLYLSQFAYDYLKLGNTFEFKQLNQLAFKKAKAENNWFKLGDVEWNYASYYNNLQVYDSAFYHFKEAKVYFTRADNHYHVAQMLYGMAFIKSRFRDYSGTENLIFEALNLLNNQKEYQSFYYSCYSLLSVLSKDKGDYRQALGYQEQALDYLDDSSASKNKQIASLNNIGIIYHETGQYQKAINRYKEALAHEALQLNTNLHAKLLDNLAYSQLKLGDTSNVLKSFNQALEIREGLKNASGIVINTIHLAQYYDVVNQPQKAILLAEKAKDLAKDIENPRDYLGALKLLASLDQEHANAYLNQYISYNDSINSVERDNQNKFMRIAYETDQYKAKTKQLSQQNLQLIIVGLSFFVVITLVYFIRNQFILKEKLALENDIQNANQEVYLLTIKRQLELEKERLLERNRIAEDLHDGVLSKLFATRLNLSYLPVNPKDNNLDLRENYLNELQQIEQEIRDVSHTLSYHFSDSELGFSKALELLIKDKAKIAQLKTQIKIEGQEQINQLSQEQKVNIYRILQEALQNIIKHANASLICIEINCNLSHLDLLIQDNGKGINTNLKNGIGLKNMRSRAKKINGQLHIENCRPKGTQISIYIRL</sequence>
<dbReference type="Pfam" id="PF02518">
    <property type="entry name" value="HATPase_c"/>
    <property type="match status" value="1"/>
</dbReference>
<dbReference type="Pfam" id="PF07730">
    <property type="entry name" value="HisKA_3"/>
    <property type="match status" value="1"/>
</dbReference>
<dbReference type="Gene3D" id="3.30.565.10">
    <property type="entry name" value="Histidine kinase-like ATPase, C-terminal domain"/>
    <property type="match status" value="1"/>
</dbReference>
<dbReference type="PANTHER" id="PTHR24421:SF10">
    <property type="entry name" value="NITRATE_NITRITE SENSOR PROTEIN NARQ"/>
    <property type="match status" value="1"/>
</dbReference>
<evidence type="ECO:0000256" key="11">
    <source>
        <dbReference type="SAM" id="Phobius"/>
    </source>
</evidence>
<dbReference type="GO" id="GO:0046983">
    <property type="term" value="F:protein dimerization activity"/>
    <property type="evidence" value="ECO:0007669"/>
    <property type="project" value="InterPro"/>
</dbReference>
<dbReference type="InterPro" id="IPR011712">
    <property type="entry name" value="Sig_transdc_His_kin_sub3_dim/P"/>
</dbReference>
<dbReference type="RefSeq" id="WP_073192610.1">
    <property type="nucleotide sequence ID" value="NZ_FQTW01000003.1"/>
</dbReference>